<evidence type="ECO:0000313" key="1">
    <source>
        <dbReference type="EMBL" id="DAE24941.1"/>
    </source>
</evidence>
<name>A0A8S5R1U4_9CAUD</name>
<proteinExistence type="predicted"/>
<sequence>MDTKETDVSGIVKNVVRYGMSPALLQRDALALISKTLDNEYGIISAENPGALLLEMSAMQTAGNIGKSWLLTRRLYPVSAQTHEDLYPHLSDLDWVGVFGLPAQAQFVISFSYEEILQMMRPLPDGSGSLLRIPRGMRISVGDVDFLVDYPIDIKQLKHGGFKVTYDTTEKSPIQTLKSNIAQHEVAAANQGAHRLNITVDAIQAREITIEDSIVLDNKVNIQSTFSDYYYYCRVYHGDDRTGWKEIKTTHAPDIYDVNSITAVLKLIENAEDYTLNVSVPLVYNRSNTGSNGIVYSTMGARIKLEIYTTIGEVTMNLENYTIDQFTYDFNPKGKGRNDNLSEYSSALTGIKDCFIFSRSFISQGRDPLTFNELRDRVVNNTTGPNLVPVSNRAITDKLQDNQFKVIKVVDYVTTRDYWATRSLPDPTNESLLTPAAASIETLITSTAELLGIGTVIDNDKRITITPDTIYRMENGKLKLVDKSEVTRINQMNAENKARMVNSHEYYYSPFHYVVDGDRETVKLRPYYLDNPKAITKYYKQSNEVLDTSLTISDTYMVYKTERGYTIRIEMQSNDAYKNYPDEAYWAQILLSPHGDKDNYVYLQGRMIGRNRNREPIFEFNVDTRFDVDGNDRLILTNFSFRNSGLVNLPVDLESEYQFLFGLYGNVPKWSRTELDNIRGTHLLELDAKAILLESIRIRLGYSLKYLWTRARTYADDIVYEKYTADVPLLYTEDVYDTDRVTGSKVNVVNGKVTYNLRHRKGTQVLDSKGQPVYLHRVGDTKKDSDGKPIIKEPRKIVRRLEIMLIDGAYWFATDDITRDYREELVETFIDWLTDDLKEMNENTLEETRIRYYPSATMGQINVIYNEGIATMINASQSLRVNLTVSSTVAADMDVRKKISESTIAILNEEMGRETVSKSTIIARLVKEYGDDVIGCTINNFGGDDAIVSFTVMDEGKRATLKKRLTVLPDERLTVEEDVLINFIEHSKRGVDIDNI</sequence>
<dbReference type="EMBL" id="BK015789">
    <property type="protein sequence ID" value="DAE24941.1"/>
    <property type="molecule type" value="Genomic_DNA"/>
</dbReference>
<reference evidence="1" key="1">
    <citation type="journal article" date="2021" name="Proc. Natl. Acad. Sci. U.S.A.">
        <title>A Catalog of Tens of Thousands of Viruses from Human Metagenomes Reveals Hidden Associations with Chronic Diseases.</title>
        <authorList>
            <person name="Tisza M.J."/>
            <person name="Buck C.B."/>
        </authorList>
    </citation>
    <scope>NUCLEOTIDE SEQUENCE</scope>
    <source>
        <strain evidence="1">Ctxjh1</strain>
    </source>
</reference>
<protein>
    <submittedName>
        <fullName evidence="1">Virion structural protein 2</fullName>
    </submittedName>
</protein>
<organism evidence="1">
    <name type="scientific">Myoviridae sp. ctxjh1</name>
    <dbReference type="NCBI Taxonomy" id="2826714"/>
    <lineage>
        <taxon>Viruses</taxon>
        <taxon>Duplodnaviria</taxon>
        <taxon>Heunggongvirae</taxon>
        <taxon>Uroviricota</taxon>
        <taxon>Caudoviricetes</taxon>
    </lineage>
</organism>
<accession>A0A8S5R1U4</accession>